<keyword evidence="3" id="KW-1185">Reference proteome</keyword>
<sequence>MTHRVGEPAGGGAPAPAPVAGLRGEPAALREPEVLPAKAMTALGFGGDLAVTLERRSAVVRFSPAPPSTVRTGG</sequence>
<evidence type="ECO:0000256" key="1">
    <source>
        <dbReference type="SAM" id="MobiDB-lite"/>
    </source>
</evidence>
<dbReference type="HOGENOM" id="CLU_2686431_0_0_11"/>
<reference evidence="2" key="1">
    <citation type="submission" date="2019-08" db="EMBL/GenBank/DDBJ databases">
        <title>Complete genome sequence of a mangrove-derived Streptomyces xiamenensis.</title>
        <authorList>
            <person name="Xu J."/>
        </authorList>
    </citation>
    <scope>NUCLEOTIDE SEQUENCE</scope>
    <source>
        <strain evidence="2">318</strain>
    </source>
</reference>
<dbReference type="AlphaFoldDB" id="A0A0F7FV33"/>
<protein>
    <submittedName>
        <fullName evidence="2">Uncharacterized protein</fullName>
    </submittedName>
</protein>
<organism evidence="2 3">
    <name type="scientific">Streptomyces xiamenensis</name>
    <dbReference type="NCBI Taxonomy" id="408015"/>
    <lineage>
        <taxon>Bacteria</taxon>
        <taxon>Bacillati</taxon>
        <taxon>Actinomycetota</taxon>
        <taxon>Actinomycetes</taxon>
        <taxon>Kitasatosporales</taxon>
        <taxon>Streptomycetaceae</taxon>
        <taxon>Streptomyces</taxon>
    </lineage>
</organism>
<name>A0A0F7FV33_9ACTN</name>
<gene>
    <name evidence="2" type="ORF">SXIM_26450</name>
</gene>
<dbReference type="Proteomes" id="UP000034034">
    <property type="component" value="Chromosome"/>
</dbReference>
<dbReference type="KEGG" id="sxi:SXIM_26450"/>
<feature type="region of interest" description="Disordered" evidence="1">
    <location>
        <begin position="1"/>
        <end position="25"/>
    </location>
</feature>
<evidence type="ECO:0000313" key="3">
    <source>
        <dbReference type="Proteomes" id="UP000034034"/>
    </source>
</evidence>
<dbReference type="RefSeq" id="WP_148236107.1">
    <property type="nucleotide sequence ID" value="NZ_CP009922.3"/>
</dbReference>
<proteinExistence type="predicted"/>
<dbReference type="EMBL" id="CP009922">
    <property type="protein sequence ID" value="AKG44029.1"/>
    <property type="molecule type" value="Genomic_DNA"/>
</dbReference>
<evidence type="ECO:0000313" key="2">
    <source>
        <dbReference type="EMBL" id="AKG44029.1"/>
    </source>
</evidence>
<accession>A0A0F7FV33</accession>
<dbReference type="STRING" id="408015.SXIM_26450"/>